<evidence type="ECO:0000313" key="1">
    <source>
        <dbReference type="EMBL" id="MEB3073844.1"/>
    </source>
</evidence>
<keyword evidence="2" id="KW-1185">Reference proteome</keyword>
<name>A0ABU5Z4H7_9FLAO</name>
<organism evidence="1 2">
    <name type="scientific">Capnocytophaga gingivalis</name>
    <dbReference type="NCBI Taxonomy" id="1017"/>
    <lineage>
        <taxon>Bacteria</taxon>
        <taxon>Pseudomonadati</taxon>
        <taxon>Bacteroidota</taxon>
        <taxon>Flavobacteriia</taxon>
        <taxon>Flavobacteriales</taxon>
        <taxon>Flavobacteriaceae</taxon>
        <taxon>Capnocytophaga</taxon>
    </lineage>
</organism>
<comment type="caution">
    <text evidence="1">The sequence shown here is derived from an EMBL/GenBank/DDBJ whole genome shotgun (WGS) entry which is preliminary data.</text>
</comment>
<dbReference type="Proteomes" id="UP001311730">
    <property type="component" value="Unassembled WGS sequence"/>
</dbReference>
<dbReference type="RefSeq" id="WP_323982363.1">
    <property type="nucleotide sequence ID" value="NZ_JAYKBW010000001.1"/>
</dbReference>
<gene>
    <name evidence="1" type="ORF">VJJ08_00835</name>
</gene>
<protein>
    <submittedName>
        <fullName evidence="1">Uncharacterized protein</fullName>
    </submittedName>
</protein>
<sequence>MNYILETAKNIKWESLKDCFGFIDYNIVDILSNIIDDDPNKREVAYWKLDNHIVTQGGLSESCFYILPFLNELVKVTKNRTQILNIIFEIFNGNDTYSNGNFITIAYDSQMLPFRYFAPLSLNKEKRLLSSIVTYMEANKKTYLNLLCEVSCAEELETLLTIILCFRKDPFVKECFYRAKELKRNKVYKDIFDSFISDIEEVH</sequence>
<evidence type="ECO:0000313" key="2">
    <source>
        <dbReference type="Proteomes" id="UP001311730"/>
    </source>
</evidence>
<accession>A0ABU5Z4H7</accession>
<reference evidence="1 2" key="1">
    <citation type="submission" date="2023-12" db="EMBL/GenBank/DDBJ databases">
        <title>Genomic sequences of Capnocytophaga and Parvimonas strains.</title>
        <authorList>
            <person name="Watt R.M."/>
            <person name="Wang M."/>
            <person name="Yang T."/>
            <person name="Tong W.M."/>
        </authorList>
    </citation>
    <scope>NUCLEOTIDE SEQUENCE [LARGE SCALE GENOMIC DNA]</scope>
    <source>
        <strain evidence="1 2">CCUG 13096</strain>
    </source>
</reference>
<dbReference type="EMBL" id="JAYKBW010000001">
    <property type="protein sequence ID" value="MEB3073844.1"/>
    <property type="molecule type" value="Genomic_DNA"/>
</dbReference>
<proteinExistence type="predicted"/>